<gene>
    <name evidence="2" type="ORF">V6N12_027051</name>
</gene>
<proteinExistence type="predicted"/>
<comment type="caution">
    <text evidence="2">The sequence shown here is derived from an EMBL/GenBank/DDBJ whole genome shotgun (WGS) entry which is preliminary data.</text>
</comment>
<sequence length="139" mass="15624">MVFWLRGEEDIWEKIPFCLEKKRKFPNCLCPEVKGGWDDEWRHTLLQQQPDVAKFFSDMMISNCVLSHHPTAFCFLHAAWYAESHPSICSPISKKTLSSNEESDANGSGGLLKGTRIIVPNQEPQNQSQGGCCGSSSSF</sequence>
<feature type="region of interest" description="Disordered" evidence="1">
    <location>
        <begin position="95"/>
        <end position="139"/>
    </location>
</feature>
<dbReference type="EMBL" id="JBBPBM010000023">
    <property type="protein sequence ID" value="KAK8546256.1"/>
    <property type="molecule type" value="Genomic_DNA"/>
</dbReference>
<accession>A0ABR2DV43</accession>
<reference evidence="2 3" key="1">
    <citation type="journal article" date="2024" name="G3 (Bethesda)">
        <title>Genome assembly of Hibiscus sabdariffa L. provides insights into metabolisms of medicinal natural products.</title>
        <authorList>
            <person name="Kim T."/>
        </authorList>
    </citation>
    <scope>NUCLEOTIDE SEQUENCE [LARGE SCALE GENOMIC DNA]</scope>
    <source>
        <strain evidence="2">TK-2024</strain>
        <tissue evidence="2">Old leaves</tissue>
    </source>
</reference>
<keyword evidence="3" id="KW-1185">Reference proteome</keyword>
<evidence type="ECO:0000313" key="2">
    <source>
        <dbReference type="EMBL" id="KAK8546256.1"/>
    </source>
</evidence>
<evidence type="ECO:0000256" key="1">
    <source>
        <dbReference type="SAM" id="MobiDB-lite"/>
    </source>
</evidence>
<dbReference type="Proteomes" id="UP001472677">
    <property type="component" value="Unassembled WGS sequence"/>
</dbReference>
<feature type="compositionally biased region" description="Low complexity" evidence="1">
    <location>
        <begin position="127"/>
        <end position="139"/>
    </location>
</feature>
<organism evidence="2 3">
    <name type="scientific">Hibiscus sabdariffa</name>
    <name type="common">roselle</name>
    <dbReference type="NCBI Taxonomy" id="183260"/>
    <lineage>
        <taxon>Eukaryota</taxon>
        <taxon>Viridiplantae</taxon>
        <taxon>Streptophyta</taxon>
        <taxon>Embryophyta</taxon>
        <taxon>Tracheophyta</taxon>
        <taxon>Spermatophyta</taxon>
        <taxon>Magnoliopsida</taxon>
        <taxon>eudicotyledons</taxon>
        <taxon>Gunneridae</taxon>
        <taxon>Pentapetalae</taxon>
        <taxon>rosids</taxon>
        <taxon>malvids</taxon>
        <taxon>Malvales</taxon>
        <taxon>Malvaceae</taxon>
        <taxon>Malvoideae</taxon>
        <taxon>Hibiscus</taxon>
    </lineage>
</organism>
<protein>
    <submittedName>
        <fullName evidence="2">Uncharacterized protein</fullName>
    </submittedName>
</protein>
<evidence type="ECO:0000313" key="3">
    <source>
        <dbReference type="Proteomes" id="UP001472677"/>
    </source>
</evidence>
<name>A0ABR2DV43_9ROSI</name>